<reference evidence="3" key="1">
    <citation type="submission" date="2017-09" db="EMBL/GenBank/DDBJ databases">
        <authorList>
            <person name="Varghese N."/>
            <person name="Submissions S."/>
        </authorList>
    </citation>
    <scope>NUCLEOTIDE SEQUENCE [LARGE SCALE GENOMIC DNA]</scope>
    <source>
        <strain evidence="3">CGMCC 1.12641</strain>
    </source>
</reference>
<keyword evidence="2" id="KW-0808">Transferase</keyword>
<evidence type="ECO:0000313" key="3">
    <source>
        <dbReference type="Proteomes" id="UP000219193"/>
    </source>
</evidence>
<gene>
    <name evidence="2" type="ORF">SAMN06296241_0068</name>
</gene>
<sequence>MTIGIVLAKPPGYTETFFRSKIKGLQEKGLKVNIYCQENKIGFDLCPVYSRPPLSKSPAFQIFHTLFTYIGLVGSLNNVRRFIGLEKKEGTTLSKILKKIYLNSHMLKAEVDWLHFGFATMALERELVAEAIGAKMAVSFRGFDIDVYPLKNSGCYQLLWKKVDKVHAISEYLLNQAIHLGLPKEKPAEIIHPAVNPVMLQNSPRFRSKNEKLKLITVARLHWIKGIDLLIAAAEILREKNIEFEWLIAGAGDKKEEERYRFHVYEKKLEKHVIFLGALPHAQTIQNINDADIYVQTSLSEGFCNAVLEAQALGKICIAFSVGGLPENIVNEKSGFLVDTLSAEELAVKITEVLAFPESILLDYSEYAVRRVKNNFSTDMQNTLFQRFYE</sequence>
<dbReference type="Proteomes" id="UP000219193">
    <property type="component" value="Unassembled WGS sequence"/>
</dbReference>
<dbReference type="InterPro" id="IPR001296">
    <property type="entry name" value="Glyco_trans_1"/>
</dbReference>
<dbReference type="PANTHER" id="PTHR45947">
    <property type="entry name" value="SULFOQUINOVOSYL TRANSFERASE SQD2"/>
    <property type="match status" value="1"/>
</dbReference>
<dbReference type="EMBL" id="OCMF01000001">
    <property type="protein sequence ID" value="SOC78558.1"/>
    <property type="molecule type" value="Genomic_DNA"/>
</dbReference>
<keyword evidence="3" id="KW-1185">Reference proteome</keyword>
<evidence type="ECO:0000313" key="2">
    <source>
        <dbReference type="EMBL" id="SOC78558.1"/>
    </source>
</evidence>
<dbReference type="CDD" id="cd03801">
    <property type="entry name" value="GT4_PimA-like"/>
    <property type="match status" value="1"/>
</dbReference>
<proteinExistence type="predicted"/>
<dbReference type="SUPFAM" id="SSF53756">
    <property type="entry name" value="UDP-Glycosyltransferase/glycogen phosphorylase"/>
    <property type="match status" value="1"/>
</dbReference>
<feature type="domain" description="Glycosyl transferase family 1" evidence="1">
    <location>
        <begin position="206"/>
        <end position="357"/>
    </location>
</feature>
<dbReference type="GO" id="GO:0016757">
    <property type="term" value="F:glycosyltransferase activity"/>
    <property type="evidence" value="ECO:0007669"/>
    <property type="project" value="InterPro"/>
</dbReference>
<dbReference type="Gene3D" id="3.40.50.2000">
    <property type="entry name" value="Glycogen Phosphorylase B"/>
    <property type="match status" value="2"/>
</dbReference>
<dbReference type="OrthoDB" id="832722at2"/>
<evidence type="ECO:0000259" key="1">
    <source>
        <dbReference type="Pfam" id="PF00534"/>
    </source>
</evidence>
<accession>A0A285WZS7</accession>
<dbReference type="InterPro" id="IPR050194">
    <property type="entry name" value="Glycosyltransferase_grp1"/>
</dbReference>
<dbReference type="Pfam" id="PF00534">
    <property type="entry name" value="Glycos_transf_1"/>
    <property type="match status" value="1"/>
</dbReference>
<organism evidence="2 3">
    <name type="scientific">Salinimicrobium sediminis</name>
    <dbReference type="NCBI Taxonomy" id="1343891"/>
    <lineage>
        <taxon>Bacteria</taxon>
        <taxon>Pseudomonadati</taxon>
        <taxon>Bacteroidota</taxon>
        <taxon>Flavobacteriia</taxon>
        <taxon>Flavobacteriales</taxon>
        <taxon>Flavobacteriaceae</taxon>
        <taxon>Salinimicrobium</taxon>
    </lineage>
</organism>
<protein>
    <submittedName>
        <fullName evidence="2">Colanic acid/amylovoran biosynthesis glycosyltransferase</fullName>
    </submittedName>
</protein>
<name>A0A285WZS7_9FLAO</name>
<dbReference type="PANTHER" id="PTHR45947:SF3">
    <property type="entry name" value="SULFOQUINOVOSYL TRANSFERASE SQD2"/>
    <property type="match status" value="1"/>
</dbReference>
<dbReference type="AlphaFoldDB" id="A0A285WZS7"/>